<feature type="compositionally biased region" description="Polar residues" evidence="1">
    <location>
        <begin position="8"/>
        <end position="23"/>
    </location>
</feature>
<dbReference type="GeneID" id="54479492"/>
<feature type="region of interest" description="Disordered" evidence="1">
    <location>
        <begin position="1"/>
        <end position="171"/>
    </location>
</feature>
<evidence type="ECO:0000256" key="1">
    <source>
        <dbReference type="SAM" id="MobiDB-lite"/>
    </source>
</evidence>
<accession>A0A6A6PF31</accession>
<reference evidence="2" key="1">
    <citation type="journal article" date="2020" name="Stud. Mycol.">
        <title>101 Dothideomycetes genomes: a test case for predicting lifestyles and emergence of pathogens.</title>
        <authorList>
            <person name="Haridas S."/>
            <person name="Albert R."/>
            <person name="Binder M."/>
            <person name="Bloem J."/>
            <person name="Labutti K."/>
            <person name="Salamov A."/>
            <person name="Andreopoulos B."/>
            <person name="Baker S."/>
            <person name="Barry K."/>
            <person name="Bills G."/>
            <person name="Bluhm B."/>
            <person name="Cannon C."/>
            <person name="Castanera R."/>
            <person name="Culley D."/>
            <person name="Daum C."/>
            <person name="Ezra D."/>
            <person name="Gonzalez J."/>
            <person name="Henrissat B."/>
            <person name="Kuo A."/>
            <person name="Liang C."/>
            <person name="Lipzen A."/>
            <person name="Lutzoni F."/>
            <person name="Magnuson J."/>
            <person name="Mondo S."/>
            <person name="Nolan M."/>
            <person name="Ohm R."/>
            <person name="Pangilinan J."/>
            <person name="Park H.-J."/>
            <person name="Ramirez L."/>
            <person name="Alfaro M."/>
            <person name="Sun H."/>
            <person name="Tritt A."/>
            <person name="Yoshinaga Y."/>
            <person name="Zwiers L.-H."/>
            <person name="Turgeon B."/>
            <person name="Goodwin S."/>
            <person name="Spatafora J."/>
            <person name="Crous P."/>
            <person name="Grigoriev I."/>
        </authorList>
    </citation>
    <scope>NUCLEOTIDE SEQUENCE</scope>
    <source>
        <strain evidence="2">CBS 113389</strain>
    </source>
</reference>
<evidence type="ECO:0000313" key="2">
    <source>
        <dbReference type="EMBL" id="KAF2478588.1"/>
    </source>
</evidence>
<gene>
    <name evidence="2" type="ORF">BDY17DRAFT_54827</name>
</gene>
<protein>
    <submittedName>
        <fullName evidence="2">Uncharacterized protein</fullName>
    </submittedName>
</protein>
<dbReference type="AlphaFoldDB" id="A0A6A6PF31"/>
<feature type="compositionally biased region" description="Basic and acidic residues" evidence="1">
    <location>
        <begin position="99"/>
        <end position="117"/>
    </location>
</feature>
<keyword evidence="3" id="KW-1185">Reference proteome</keyword>
<feature type="compositionally biased region" description="Low complexity" evidence="1">
    <location>
        <begin position="125"/>
        <end position="138"/>
    </location>
</feature>
<name>A0A6A6PF31_9PEZI</name>
<feature type="compositionally biased region" description="Polar residues" evidence="1">
    <location>
        <begin position="81"/>
        <end position="94"/>
    </location>
</feature>
<dbReference type="EMBL" id="MU001643">
    <property type="protein sequence ID" value="KAF2478588.1"/>
    <property type="molecule type" value="Genomic_DNA"/>
</dbReference>
<evidence type="ECO:0000313" key="3">
    <source>
        <dbReference type="Proteomes" id="UP000799767"/>
    </source>
</evidence>
<sequence length="198" mass="21354">MASRRSTETYTTNETASGNSPELTTPAPPIPDTIELSSPDTADHAVHSLLSSFINRRRTGCAKKEPATEPPESHQPPKQPSGCQPSASRLSTLHRTSHQRFDPLGESAQRKSKERESQISPAHDSIAVGSSSAAPASSILNGAAGEQANGKRPRSDSMTEGSATEVRATSRASEIKRLKMRLEEISIERRLMELAEEV</sequence>
<proteinExistence type="predicted"/>
<dbReference type="RefSeq" id="XP_033585158.1">
    <property type="nucleotide sequence ID" value="XM_033738490.1"/>
</dbReference>
<dbReference type="Proteomes" id="UP000799767">
    <property type="component" value="Unassembled WGS sequence"/>
</dbReference>
<organism evidence="2 3">
    <name type="scientific">Neohortaea acidophila</name>
    <dbReference type="NCBI Taxonomy" id="245834"/>
    <lineage>
        <taxon>Eukaryota</taxon>
        <taxon>Fungi</taxon>
        <taxon>Dikarya</taxon>
        <taxon>Ascomycota</taxon>
        <taxon>Pezizomycotina</taxon>
        <taxon>Dothideomycetes</taxon>
        <taxon>Dothideomycetidae</taxon>
        <taxon>Mycosphaerellales</taxon>
        <taxon>Teratosphaeriaceae</taxon>
        <taxon>Neohortaea</taxon>
    </lineage>
</organism>